<name>A0AAV0WKL8_9HEMI</name>
<sequence>MSPVQVLVVFSMMIIINQAATLKYENQPSGAAGYDADKMAYEILNNKTYISNGNFSGTTSPYYYNATDFLENIDYSEINLTDIFEFINNSNETALPVLKSGAVTNILMDIAEDSAKTFAKELSSAFGKLIANLFN</sequence>
<evidence type="ECO:0000313" key="3">
    <source>
        <dbReference type="Proteomes" id="UP001160148"/>
    </source>
</evidence>
<protein>
    <submittedName>
        <fullName evidence="2">Uncharacterized protein</fullName>
    </submittedName>
</protein>
<dbReference type="EMBL" id="CARXXK010000002">
    <property type="protein sequence ID" value="CAI6356256.1"/>
    <property type="molecule type" value="Genomic_DNA"/>
</dbReference>
<keyword evidence="3" id="KW-1185">Reference proteome</keyword>
<keyword evidence="1" id="KW-0732">Signal</keyword>
<feature type="chain" id="PRO_5043976220" evidence="1">
    <location>
        <begin position="20"/>
        <end position="135"/>
    </location>
</feature>
<accession>A0AAV0WKL8</accession>
<proteinExistence type="predicted"/>
<evidence type="ECO:0000256" key="1">
    <source>
        <dbReference type="SAM" id="SignalP"/>
    </source>
</evidence>
<gene>
    <name evidence="2" type="ORF">MEUPH1_LOCUS12009</name>
</gene>
<comment type="caution">
    <text evidence="2">The sequence shown here is derived from an EMBL/GenBank/DDBJ whole genome shotgun (WGS) entry which is preliminary data.</text>
</comment>
<feature type="signal peptide" evidence="1">
    <location>
        <begin position="1"/>
        <end position="19"/>
    </location>
</feature>
<evidence type="ECO:0000313" key="2">
    <source>
        <dbReference type="EMBL" id="CAI6356256.1"/>
    </source>
</evidence>
<dbReference type="AlphaFoldDB" id="A0AAV0WKL8"/>
<organism evidence="2 3">
    <name type="scientific">Macrosiphum euphorbiae</name>
    <name type="common">potato aphid</name>
    <dbReference type="NCBI Taxonomy" id="13131"/>
    <lineage>
        <taxon>Eukaryota</taxon>
        <taxon>Metazoa</taxon>
        <taxon>Ecdysozoa</taxon>
        <taxon>Arthropoda</taxon>
        <taxon>Hexapoda</taxon>
        <taxon>Insecta</taxon>
        <taxon>Pterygota</taxon>
        <taxon>Neoptera</taxon>
        <taxon>Paraneoptera</taxon>
        <taxon>Hemiptera</taxon>
        <taxon>Sternorrhyncha</taxon>
        <taxon>Aphidomorpha</taxon>
        <taxon>Aphidoidea</taxon>
        <taxon>Aphididae</taxon>
        <taxon>Macrosiphini</taxon>
        <taxon>Macrosiphum</taxon>
    </lineage>
</organism>
<reference evidence="2 3" key="1">
    <citation type="submission" date="2023-01" db="EMBL/GenBank/DDBJ databases">
        <authorList>
            <person name="Whitehead M."/>
        </authorList>
    </citation>
    <scope>NUCLEOTIDE SEQUENCE [LARGE SCALE GENOMIC DNA]</scope>
</reference>
<dbReference type="Proteomes" id="UP001160148">
    <property type="component" value="Unassembled WGS sequence"/>
</dbReference>